<dbReference type="EMBL" id="CAJVQB010079446">
    <property type="protein sequence ID" value="CAG8845402.1"/>
    <property type="molecule type" value="Genomic_DNA"/>
</dbReference>
<feature type="non-terminal residue" evidence="1">
    <location>
        <position position="72"/>
    </location>
</feature>
<organism evidence="1 2">
    <name type="scientific">Gigaspora margarita</name>
    <dbReference type="NCBI Taxonomy" id="4874"/>
    <lineage>
        <taxon>Eukaryota</taxon>
        <taxon>Fungi</taxon>
        <taxon>Fungi incertae sedis</taxon>
        <taxon>Mucoromycota</taxon>
        <taxon>Glomeromycotina</taxon>
        <taxon>Glomeromycetes</taxon>
        <taxon>Diversisporales</taxon>
        <taxon>Gigasporaceae</taxon>
        <taxon>Gigaspora</taxon>
    </lineage>
</organism>
<proteinExistence type="predicted"/>
<name>A0ABN7X1E0_GIGMA</name>
<feature type="non-terminal residue" evidence="1">
    <location>
        <position position="1"/>
    </location>
</feature>
<protein>
    <submittedName>
        <fullName evidence="1">37748_t:CDS:1</fullName>
    </submittedName>
</protein>
<accession>A0ABN7X1E0</accession>
<comment type="caution">
    <text evidence="1">The sequence shown here is derived from an EMBL/GenBank/DDBJ whole genome shotgun (WGS) entry which is preliminary data.</text>
</comment>
<sequence length="72" mass="8156">TFEACAITDEENEYNIHSKEAENQLNIENDTSNTIDTTQNHNGNTESLNFDYLSHVYFPRCAGESQQSVNTP</sequence>
<dbReference type="Proteomes" id="UP000789901">
    <property type="component" value="Unassembled WGS sequence"/>
</dbReference>
<keyword evidence="2" id="KW-1185">Reference proteome</keyword>
<evidence type="ECO:0000313" key="2">
    <source>
        <dbReference type="Proteomes" id="UP000789901"/>
    </source>
</evidence>
<reference evidence="1 2" key="1">
    <citation type="submission" date="2021-06" db="EMBL/GenBank/DDBJ databases">
        <authorList>
            <person name="Kallberg Y."/>
            <person name="Tangrot J."/>
            <person name="Rosling A."/>
        </authorList>
    </citation>
    <scope>NUCLEOTIDE SEQUENCE [LARGE SCALE GENOMIC DNA]</scope>
    <source>
        <strain evidence="1 2">120-4 pot B 10/14</strain>
    </source>
</reference>
<evidence type="ECO:0000313" key="1">
    <source>
        <dbReference type="EMBL" id="CAG8845402.1"/>
    </source>
</evidence>
<gene>
    <name evidence="1" type="ORF">GMARGA_LOCUS37616</name>
</gene>